<proteinExistence type="predicted"/>
<name>K1LCX7_CECL9</name>
<feature type="domain" description="Fibrobacter succinogenes major paralogous" evidence="1">
    <location>
        <begin position="41"/>
        <end position="125"/>
    </location>
</feature>
<dbReference type="InterPro" id="IPR011871">
    <property type="entry name" value="Fib_succ_major"/>
</dbReference>
<dbReference type="EMBL" id="AMGM01000062">
    <property type="protein sequence ID" value="EKB48233.1"/>
    <property type="molecule type" value="Genomic_DNA"/>
</dbReference>
<protein>
    <recommendedName>
        <fullName evidence="1">Fibrobacter succinogenes major paralogous domain-containing protein</fullName>
    </recommendedName>
</protein>
<keyword evidence="3" id="KW-1185">Reference proteome</keyword>
<evidence type="ECO:0000313" key="3">
    <source>
        <dbReference type="Proteomes" id="UP000004478"/>
    </source>
</evidence>
<sequence length="233" mass="26530">MLIIGIGFILYACRDKEEPVFTEEPEKPTITDIDGNVYDIVEFADNWWMVQNLRTSRYTNGEPIPEVADNVEWSEMETGAFSWFDNDPSLDTSYGKMYNWYAATCCSICPEGWRLPNDTDIKKVADRRLTPPMLSFIYLDAGWADDYTFRSGVRFSDGTFASSQIEDRDWGTSTEFTFKWGINASQPHLSAWPHGFYNLVVSSDEGTGYIIADLISMNVTANMGGYIRCVKIK</sequence>
<dbReference type="RefSeq" id="WP_009186171.1">
    <property type="nucleotide sequence ID" value="NZ_AMGM01000062.1"/>
</dbReference>
<reference evidence="2 3" key="1">
    <citation type="journal article" date="2012" name="J. Bacteriol.">
        <title>Draft Genome Sequence of Cecembia lonarensis Strain LW9T, Isolated from Lonar Lake, a Haloalkaline Lake in India.</title>
        <authorList>
            <person name="Shivaji S."/>
            <person name="Ara S."/>
            <person name="Singh A."/>
            <person name="Pinnaka A.K."/>
        </authorList>
    </citation>
    <scope>NUCLEOTIDE SEQUENCE [LARGE SCALE GENOMIC DNA]</scope>
    <source>
        <strain evidence="2 3">LW9</strain>
    </source>
</reference>
<gene>
    <name evidence="2" type="ORF">B879_03152</name>
</gene>
<dbReference type="Pfam" id="PF09603">
    <property type="entry name" value="Fib_succ_major"/>
    <property type="match status" value="1"/>
</dbReference>
<comment type="caution">
    <text evidence="2">The sequence shown here is derived from an EMBL/GenBank/DDBJ whole genome shotgun (WGS) entry which is preliminary data.</text>
</comment>
<accession>K1LCX7</accession>
<dbReference type="AlphaFoldDB" id="K1LCX7"/>
<evidence type="ECO:0000313" key="2">
    <source>
        <dbReference type="EMBL" id="EKB48233.1"/>
    </source>
</evidence>
<dbReference type="Proteomes" id="UP000004478">
    <property type="component" value="Unassembled WGS sequence"/>
</dbReference>
<organism evidence="2 3">
    <name type="scientific">Cecembia lonarensis (strain CCUG 58316 / KCTC 22772 / LW9)</name>
    <dbReference type="NCBI Taxonomy" id="1225176"/>
    <lineage>
        <taxon>Bacteria</taxon>
        <taxon>Pseudomonadati</taxon>
        <taxon>Bacteroidota</taxon>
        <taxon>Cytophagia</taxon>
        <taxon>Cytophagales</taxon>
        <taxon>Cyclobacteriaceae</taxon>
        <taxon>Cecembia</taxon>
    </lineage>
</organism>
<evidence type="ECO:0000259" key="1">
    <source>
        <dbReference type="Pfam" id="PF09603"/>
    </source>
</evidence>